<dbReference type="PANTHER" id="PTHR37950:SF1">
    <property type="entry name" value="4-HYDROXYPHENYLACETATE CATABOLISM PROTEIN"/>
    <property type="match status" value="1"/>
</dbReference>
<evidence type="ECO:0000313" key="1">
    <source>
        <dbReference type="EMBL" id="RAG85599.1"/>
    </source>
</evidence>
<dbReference type="InterPro" id="IPR014347">
    <property type="entry name" value="Tautomerase/MIF_sf"/>
</dbReference>
<gene>
    <name evidence="1" type="ORF">DN069_10810</name>
</gene>
<name>A0A2X0KEL8_9ACTN</name>
<dbReference type="PANTHER" id="PTHR37950">
    <property type="entry name" value="4-HYDROXYPHENYLACETATE CATABOLISM PROTEIN"/>
    <property type="match status" value="1"/>
</dbReference>
<dbReference type="Gene3D" id="3.30.429.10">
    <property type="entry name" value="Macrophage Migration Inhibitory Factor"/>
    <property type="match status" value="1"/>
</dbReference>
<accession>A0A2X0KEL8</accession>
<organism evidence="1 2">
    <name type="scientific">Streptacidiphilus pinicola</name>
    <dbReference type="NCBI Taxonomy" id="2219663"/>
    <lineage>
        <taxon>Bacteria</taxon>
        <taxon>Bacillati</taxon>
        <taxon>Actinomycetota</taxon>
        <taxon>Actinomycetes</taxon>
        <taxon>Kitasatosporales</taxon>
        <taxon>Streptomycetaceae</taxon>
        <taxon>Streptacidiphilus</taxon>
    </lineage>
</organism>
<keyword evidence="1" id="KW-0413">Isomerase</keyword>
<dbReference type="Proteomes" id="UP000248889">
    <property type="component" value="Unassembled WGS sequence"/>
</dbReference>
<dbReference type="OrthoDB" id="7203947at2"/>
<keyword evidence="2" id="KW-1185">Reference proteome</keyword>
<dbReference type="SUPFAM" id="SSF55331">
    <property type="entry name" value="Tautomerase/MIF"/>
    <property type="match status" value="1"/>
</dbReference>
<protein>
    <submittedName>
        <fullName evidence="1">Isomerase</fullName>
    </submittedName>
</protein>
<evidence type="ECO:0000313" key="2">
    <source>
        <dbReference type="Proteomes" id="UP000248889"/>
    </source>
</evidence>
<comment type="caution">
    <text evidence="1">The sequence shown here is derived from an EMBL/GenBank/DDBJ whole genome shotgun (WGS) entry which is preliminary data.</text>
</comment>
<dbReference type="InterPro" id="IPR004220">
    <property type="entry name" value="5-COMe_2-OHmuconate_Isoase"/>
</dbReference>
<proteinExistence type="predicted"/>
<sequence>MPQILVDHSAEIPFDRQAFAKELHPLIAEVIEARISECKTVFRAAADDFVGDGAAGHPVVLLEVKLLSGRSAELRAELSARVLALLQRHIPVPASLAVEITELDRATYRSVHSVG</sequence>
<dbReference type="RefSeq" id="WP_111500691.1">
    <property type="nucleotide sequence ID" value="NZ_QKYN01000039.1"/>
</dbReference>
<dbReference type="AlphaFoldDB" id="A0A2X0KEL8"/>
<dbReference type="EMBL" id="QKYN01000039">
    <property type="protein sequence ID" value="RAG85599.1"/>
    <property type="molecule type" value="Genomic_DNA"/>
</dbReference>
<reference evidence="1 2" key="1">
    <citation type="submission" date="2018-06" db="EMBL/GenBank/DDBJ databases">
        <title>Streptacidiphilus pinicola sp. nov., isolated from pine grove soil.</title>
        <authorList>
            <person name="Roh S.G."/>
            <person name="Park S."/>
            <person name="Kim M.-K."/>
            <person name="Yun B.-R."/>
            <person name="Park J."/>
            <person name="Kim M.J."/>
            <person name="Kim Y.S."/>
            <person name="Kim S.B."/>
        </authorList>
    </citation>
    <scope>NUCLEOTIDE SEQUENCE [LARGE SCALE GENOMIC DNA]</scope>
    <source>
        <strain evidence="1 2">MMS16-CNU450</strain>
    </source>
</reference>
<dbReference type="GO" id="GO:0008704">
    <property type="term" value="F:5-carboxymethyl-2-hydroxymuconate delta-isomerase activity"/>
    <property type="evidence" value="ECO:0007669"/>
    <property type="project" value="InterPro"/>
</dbReference>